<organism evidence="1 2">
    <name type="scientific">Iris pallida</name>
    <name type="common">Sweet iris</name>
    <dbReference type="NCBI Taxonomy" id="29817"/>
    <lineage>
        <taxon>Eukaryota</taxon>
        <taxon>Viridiplantae</taxon>
        <taxon>Streptophyta</taxon>
        <taxon>Embryophyta</taxon>
        <taxon>Tracheophyta</taxon>
        <taxon>Spermatophyta</taxon>
        <taxon>Magnoliopsida</taxon>
        <taxon>Liliopsida</taxon>
        <taxon>Asparagales</taxon>
        <taxon>Iridaceae</taxon>
        <taxon>Iridoideae</taxon>
        <taxon>Irideae</taxon>
        <taxon>Iris</taxon>
    </lineage>
</organism>
<comment type="caution">
    <text evidence="1">The sequence shown here is derived from an EMBL/GenBank/DDBJ whole genome shotgun (WGS) entry which is preliminary data.</text>
</comment>
<keyword evidence="2" id="KW-1185">Reference proteome</keyword>
<proteinExistence type="predicted"/>
<gene>
    <name evidence="1" type="ORF">M6B38_356655</name>
</gene>
<sequence>MRRVVRDLTGAPTVQDLQADPGRHPLLVVAGRQCRYTERSARELWHRDRSAQIWAGKLGGAGGRNVWR</sequence>
<reference evidence="1" key="1">
    <citation type="journal article" date="2023" name="GigaByte">
        <title>Genome assembly of the bearded iris, Iris pallida Lam.</title>
        <authorList>
            <person name="Bruccoleri R.E."/>
            <person name="Oakeley E.J."/>
            <person name="Faust A.M.E."/>
            <person name="Altorfer M."/>
            <person name="Dessus-Babus S."/>
            <person name="Burckhardt D."/>
            <person name="Oertli M."/>
            <person name="Naumann U."/>
            <person name="Petersen F."/>
            <person name="Wong J."/>
        </authorList>
    </citation>
    <scope>NUCLEOTIDE SEQUENCE</scope>
    <source>
        <strain evidence="1">GSM-AAB239-AS_SAM_17_03QT</strain>
    </source>
</reference>
<evidence type="ECO:0000313" key="1">
    <source>
        <dbReference type="EMBL" id="KAJ6829687.1"/>
    </source>
</evidence>
<reference evidence="1" key="2">
    <citation type="submission" date="2023-04" db="EMBL/GenBank/DDBJ databases">
        <authorList>
            <person name="Bruccoleri R.E."/>
            <person name="Oakeley E.J."/>
            <person name="Faust A.-M."/>
            <person name="Dessus-Babus S."/>
            <person name="Altorfer M."/>
            <person name="Burckhardt D."/>
            <person name="Oertli M."/>
            <person name="Naumann U."/>
            <person name="Petersen F."/>
            <person name="Wong J."/>
        </authorList>
    </citation>
    <scope>NUCLEOTIDE SEQUENCE</scope>
    <source>
        <strain evidence="1">GSM-AAB239-AS_SAM_17_03QT</strain>
        <tissue evidence="1">Leaf</tissue>
    </source>
</reference>
<dbReference type="Proteomes" id="UP001140949">
    <property type="component" value="Unassembled WGS sequence"/>
</dbReference>
<dbReference type="EMBL" id="JANAVB010018199">
    <property type="protein sequence ID" value="KAJ6829687.1"/>
    <property type="molecule type" value="Genomic_DNA"/>
</dbReference>
<protein>
    <submittedName>
        <fullName evidence="1">Formin-like protein 6</fullName>
    </submittedName>
</protein>
<evidence type="ECO:0000313" key="2">
    <source>
        <dbReference type="Proteomes" id="UP001140949"/>
    </source>
</evidence>
<dbReference type="AlphaFoldDB" id="A0AAX6GN02"/>
<accession>A0AAX6GN02</accession>
<name>A0AAX6GN02_IRIPA</name>